<evidence type="ECO:0000313" key="2">
    <source>
        <dbReference type="Proteomes" id="UP001571476"/>
    </source>
</evidence>
<reference evidence="1 2" key="1">
    <citation type="submission" date="2024-08" db="EMBL/GenBank/DDBJ databases">
        <title>Genome sequence of Streptomyces aureus CACIA-1.46HGO.</title>
        <authorList>
            <person name="Evangelista-Martinez Z."/>
        </authorList>
    </citation>
    <scope>NUCLEOTIDE SEQUENCE [LARGE SCALE GENOMIC DNA]</scope>
    <source>
        <strain evidence="1 2">CACIA-1.46HGO</strain>
    </source>
</reference>
<proteinExistence type="predicted"/>
<evidence type="ECO:0000313" key="1">
    <source>
        <dbReference type="EMBL" id="MFA3840987.1"/>
    </source>
</evidence>
<protein>
    <submittedName>
        <fullName evidence="1">Uncharacterized protein</fullName>
    </submittedName>
</protein>
<keyword evidence="2" id="KW-1185">Reference proteome</keyword>
<accession>A0ABV4SR92</accession>
<organism evidence="1 2">
    <name type="scientific">Streptomyces aureus</name>
    <dbReference type="NCBI Taxonomy" id="193461"/>
    <lineage>
        <taxon>Bacteria</taxon>
        <taxon>Bacillati</taxon>
        <taxon>Actinomycetota</taxon>
        <taxon>Actinomycetes</taxon>
        <taxon>Kitasatosporales</taxon>
        <taxon>Streptomycetaceae</taxon>
        <taxon>Streptomyces</taxon>
    </lineage>
</organism>
<dbReference type="RefSeq" id="WP_372565341.1">
    <property type="nucleotide sequence ID" value="NZ_JBGOSP010000020.1"/>
</dbReference>
<comment type="caution">
    <text evidence="1">The sequence shown here is derived from an EMBL/GenBank/DDBJ whole genome shotgun (WGS) entry which is preliminary data.</text>
</comment>
<dbReference type="EMBL" id="JBGOSP010000020">
    <property type="protein sequence ID" value="MFA3840987.1"/>
    <property type="molecule type" value="Genomic_DNA"/>
</dbReference>
<dbReference type="Proteomes" id="UP001571476">
    <property type="component" value="Unassembled WGS sequence"/>
</dbReference>
<dbReference type="SUPFAM" id="SSF109604">
    <property type="entry name" value="HD-domain/PDEase-like"/>
    <property type="match status" value="1"/>
</dbReference>
<gene>
    <name evidence="1" type="ORF">ACEG43_33120</name>
</gene>
<sequence>MQLAWWAHGLAESLSADRLPRRWAHSRRVQSQALNLAPTLGEDAELLAAAAIARNIGYARAAVDTGQHMIDEARCCAPSLALIRGGAASWPSTRPPHGSHSKWEPSELGLDHALNDFGPAEPELVDTITY</sequence>
<name>A0ABV4SR92_9ACTN</name>